<dbReference type="InterPro" id="IPR038588">
    <property type="entry name" value="XS_domain_sf"/>
</dbReference>
<evidence type="ECO:0000256" key="1">
    <source>
        <dbReference type="SAM" id="Coils"/>
    </source>
</evidence>
<feature type="coiled-coil region" evidence="1">
    <location>
        <begin position="643"/>
        <end position="691"/>
    </location>
</feature>
<dbReference type="Gene3D" id="3.30.70.2890">
    <property type="entry name" value="XS domain"/>
    <property type="match status" value="1"/>
</dbReference>
<keyword evidence="4" id="KW-1185">Reference proteome</keyword>
<name>A0AAE0EU73_9CHLO</name>
<keyword evidence="1" id="KW-0175">Coiled coil</keyword>
<dbReference type="EMBL" id="LGRX02034039">
    <property type="protein sequence ID" value="KAK3239050.1"/>
    <property type="molecule type" value="Genomic_DNA"/>
</dbReference>
<reference evidence="3 4" key="1">
    <citation type="journal article" date="2015" name="Genome Biol. Evol.">
        <title>Comparative Genomics of a Bacterivorous Green Alga Reveals Evolutionary Causalities and Consequences of Phago-Mixotrophic Mode of Nutrition.</title>
        <authorList>
            <person name="Burns J.A."/>
            <person name="Paasch A."/>
            <person name="Narechania A."/>
            <person name="Kim E."/>
        </authorList>
    </citation>
    <scope>NUCLEOTIDE SEQUENCE [LARGE SCALE GENOMIC DNA]</scope>
    <source>
        <strain evidence="3 4">PLY_AMNH</strain>
    </source>
</reference>
<comment type="caution">
    <text evidence="3">The sequence shown here is derived from an EMBL/GenBank/DDBJ whole genome shotgun (WGS) entry which is preliminary data.</text>
</comment>
<dbReference type="AlphaFoldDB" id="A0AAE0EU73"/>
<evidence type="ECO:0000313" key="4">
    <source>
        <dbReference type="Proteomes" id="UP001190700"/>
    </source>
</evidence>
<proteinExistence type="predicted"/>
<evidence type="ECO:0000259" key="2">
    <source>
        <dbReference type="Pfam" id="PF03468"/>
    </source>
</evidence>
<feature type="domain" description="XS" evidence="2">
    <location>
        <begin position="125"/>
        <end position="243"/>
    </location>
</feature>
<accession>A0AAE0EU73</accession>
<gene>
    <name evidence="3" type="ORF">CYMTET_50996</name>
</gene>
<dbReference type="Proteomes" id="UP001190700">
    <property type="component" value="Unassembled WGS sequence"/>
</dbReference>
<feature type="coiled-coil region" evidence="1">
    <location>
        <begin position="260"/>
        <end position="482"/>
    </location>
</feature>
<dbReference type="PANTHER" id="PTHR21596">
    <property type="entry name" value="RIBONUCLEASE P SUBUNIT P38"/>
    <property type="match status" value="1"/>
</dbReference>
<organism evidence="3 4">
    <name type="scientific">Cymbomonas tetramitiformis</name>
    <dbReference type="NCBI Taxonomy" id="36881"/>
    <lineage>
        <taxon>Eukaryota</taxon>
        <taxon>Viridiplantae</taxon>
        <taxon>Chlorophyta</taxon>
        <taxon>Pyramimonadophyceae</taxon>
        <taxon>Pyramimonadales</taxon>
        <taxon>Pyramimonadaceae</taxon>
        <taxon>Cymbomonas</taxon>
    </lineage>
</organism>
<dbReference type="InterPro" id="IPR005380">
    <property type="entry name" value="XS_domain"/>
</dbReference>
<dbReference type="GO" id="GO:0080188">
    <property type="term" value="P:gene silencing by siRNA-directed DNA methylation"/>
    <property type="evidence" value="ECO:0007669"/>
    <property type="project" value="InterPro"/>
</dbReference>
<dbReference type="InterPro" id="IPR045177">
    <property type="entry name" value="FDM1-5/IDN2"/>
</dbReference>
<sequence>MSDSDDCSEDVKYEEYAKFRSGKHVLRTCSDSPQGVLLYNCFYCPSQHPKPLRDLLAHAQTKRDKVGFEGQHKGLELWIKDLLTTGSNAAIPVAGNAPSALSSRSDTVKQKPILTKQSTQGNHADATVWPPVVILANIPNLSEEEIGNREIKEMMDGCCEEFNFDLISKSKMHHAHGRPPTGKAFVVFQESYEGYQEADHFSKILQRMGRGKDEYERMTRYTKERSRQQQVAFGWLATVKDMEQLDRAKERVKRWGTVPLTELRSINLATKRKAEEMEQKAEMYMEMTEHMARNLNQEQQGREELSQRLASEMHRFQDKENEVRQECRQQIEAAEQKTRQQQAEIQQKFNRELRDLWRAKMHLSKENERLAELVEQKQAFEHTEVQLKGLHHQEKLRLEDSHKQEMKELEERHQLQHAKLAKEARRVKEANRELQTVESRLSGSVKLAQKHSKARADLEAKIKELREDLAKKQENEEYLEDVANTCTVSERLTKDKLSDFDDACVPAMKARFLAIKDFGQVDLQHVYAAYHLVHEIKPDGKRKKGTREREAHDTCLMLQKSVEREIFEWNPKVIPRKNVPGKFDEHFDLDDTWPAGIRNTWGERFVNAVLEERRVCYKYMVDYPCSKPWDEEKKCKLTPAQAVTQLTHKLTQSERTVEQTKKNVESIEARRSKLSKQKESLEKTLKRLKKTGSVICEKCNANAISNDDAQCDSETVCDIIDMVS</sequence>
<protein>
    <recommendedName>
        <fullName evidence="2">XS domain-containing protein</fullName>
    </recommendedName>
</protein>
<evidence type="ECO:0000313" key="3">
    <source>
        <dbReference type="EMBL" id="KAK3239050.1"/>
    </source>
</evidence>
<dbReference type="Pfam" id="PF03468">
    <property type="entry name" value="XS"/>
    <property type="match status" value="1"/>
</dbReference>
<dbReference type="PANTHER" id="PTHR21596:SF80">
    <property type="entry name" value="FACTOR OF DNA METHYLATION 4-LIKE ISOFORM X1"/>
    <property type="match status" value="1"/>
</dbReference>